<proteinExistence type="predicted"/>
<dbReference type="InterPro" id="IPR008978">
    <property type="entry name" value="HSP20-like_chaperone"/>
</dbReference>
<keyword evidence="1" id="KW-0812">Transmembrane</keyword>
<keyword evidence="1" id="KW-0472">Membrane</keyword>
<organism evidence="2 3">
    <name type="scientific">Phtheirospermum japonicum</name>
    <dbReference type="NCBI Taxonomy" id="374723"/>
    <lineage>
        <taxon>Eukaryota</taxon>
        <taxon>Viridiplantae</taxon>
        <taxon>Streptophyta</taxon>
        <taxon>Embryophyta</taxon>
        <taxon>Tracheophyta</taxon>
        <taxon>Spermatophyta</taxon>
        <taxon>Magnoliopsida</taxon>
        <taxon>eudicotyledons</taxon>
        <taxon>Gunneridae</taxon>
        <taxon>Pentapetalae</taxon>
        <taxon>asterids</taxon>
        <taxon>lamiids</taxon>
        <taxon>Lamiales</taxon>
        <taxon>Orobanchaceae</taxon>
        <taxon>Orobanchaceae incertae sedis</taxon>
        <taxon>Phtheirospermum</taxon>
    </lineage>
</organism>
<reference evidence="2" key="1">
    <citation type="submission" date="2020-07" db="EMBL/GenBank/DDBJ databases">
        <title>Ethylene signaling mediates host invasion by parasitic plants.</title>
        <authorList>
            <person name="Yoshida S."/>
        </authorList>
    </citation>
    <scope>NUCLEOTIDE SEQUENCE</scope>
    <source>
        <strain evidence="2">Okayama</strain>
    </source>
</reference>
<feature type="transmembrane region" description="Helical" evidence="1">
    <location>
        <begin position="43"/>
        <end position="60"/>
    </location>
</feature>
<evidence type="ECO:0000256" key="1">
    <source>
        <dbReference type="SAM" id="Phobius"/>
    </source>
</evidence>
<name>A0A830BMI8_9LAMI</name>
<dbReference type="OrthoDB" id="1431247at2759"/>
<comment type="caution">
    <text evidence="2">The sequence shown here is derived from an EMBL/GenBank/DDBJ whole genome shotgun (WGS) entry which is preliminary data.</text>
</comment>
<dbReference type="EMBL" id="BMAC01000105">
    <property type="protein sequence ID" value="GFP85453.1"/>
    <property type="molecule type" value="Genomic_DNA"/>
</dbReference>
<dbReference type="CDD" id="cd06464">
    <property type="entry name" value="ACD_sHsps-like"/>
    <property type="match status" value="1"/>
</dbReference>
<dbReference type="Proteomes" id="UP000653305">
    <property type="component" value="Unassembled WGS sequence"/>
</dbReference>
<gene>
    <name evidence="2" type="ORF">PHJA_000689000</name>
</gene>
<accession>A0A830BMI8</accession>
<keyword evidence="3" id="KW-1185">Reference proteome</keyword>
<dbReference type="AlphaFoldDB" id="A0A830BMI8"/>
<dbReference type="SUPFAM" id="SSF49764">
    <property type="entry name" value="HSP20-like chaperones"/>
    <property type="match status" value="1"/>
</dbReference>
<evidence type="ECO:0000313" key="2">
    <source>
        <dbReference type="EMBL" id="GFP85453.1"/>
    </source>
</evidence>
<keyword evidence="1" id="KW-1133">Transmembrane helix</keyword>
<sequence>MPGLGKENIKVRVEKDTVIMKGEGQKEFEDDELGQVTTSVSSTVQEVIVGLIVVFFLYIFL</sequence>
<protein>
    <submittedName>
        <fullName evidence="2">Uncharacterized protein</fullName>
    </submittedName>
</protein>
<evidence type="ECO:0000313" key="3">
    <source>
        <dbReference type="Proteomes" id="UP000653305"/>
    </source>
</evidence>